<dbReference type="AlphaFoldDB" id="A0A1H4AQU6"/>
<dbReference type="Proteomes" id="UP000236755">
    <property type="component" value="Unassembled WGS sequence"/>
</dbReference>
<dbReference type="PANTHER" id="PTHR30250">
    <property type="entry name" value="PST FAMILY PREDICTED COLANIC ACID TRANSPORTER"/>
    <property type="match status" value="1"/>
</dbReference>
<evidence type="ECO:0000256" key="1">
    <source>
        <dbReference type="ARBA" id="ARBA00004651"/>
    </source>
</evidence>
<reference evidence="7 8" key="1">
    <citation type="submission" date="2016-10" db="EMBL/GenBank/DDBJ databases">
        <authorList>
            <person name="de Groot N.N."/>
        </authorList>
    </citation>
    <scope>NUCLEOTIDE SEQUENCE [LARGE SCALE GENOMIC DNA]</scope>
    <source>
        <strain evidence="7 8">CGMCC 1.8712</strain>
    </source>
</reference>
<dbReference type="EMBL" id="FNQT01000007">
    <property type="protein sequence ID" value="SEA38310.1"/>
    <property type="molecule type" value="Genomic_DNA"/>
</dbReference>
<keyword evidence="2" id="KW-1003">Cell membrane</keyword>
<feature type="transmembrane region" description="Helical" evidence="6">
    <location>
        <begin position="323"/>
        <end position="344"/>
    </location>
</feature>
<dbReference type="STRING" id="555874.SAMN04488065_2905"/>
<keyword evidence="8" id="KW-1185">Reference proteome</keyword>
<feature type="transmembrane region" description="Helical" evidence="6">
    <location>
        <begin position="120"/>
        <end position="141"/>
    </location>
</feature>
<accession>A0A1H4AQU6</accession>
<evidence type="ECO:0000313" key="8">
    <source>
        <dbReference type="Proteomes" id="UP000236755"/>
    </source>
</evidence>
<feature type="transmembrane region" description="Helical" evidence="6">
    <location>
        <begin position="236"/>
        <end position="253"/>
    </location>
</feature>
<dbReference type="InterPro" id="IPR050833">
    <property type="entry name" value="Poly_Biosynth_Transport"/>
</dbReference>
<proteinExistence type="predicted"/>
<evidence type="ECO:0000313" key="7">
    <source>
        <dbReference type="EMBL" id="SEA38310.1"/>
    </source>
</evidence>
<sequence length="493" mass="51675">MDDREDDSDSSQFINIRNQASLSLAGNFVDAGISFLGLVLFANVLGADGLGKFYVILAIVKVCLFPIAGIGQSVMKRGSESDLDPATFFGGGLAYGAVYALAIGAIVATVFAVAPTLLQYGPAIVAGAFAVFASRIFYMLLLDTYRSRGKTGFATLTDNAHGIVETGAQVAFLLAGFGVIGLLAGTALTTMVVALVVLWASEVSVERPSVATLRSIADFAQWSVVTSGLGTIYDRLPVLILGTFLGEAVAGYYTSAMRLLMLGSYVGGSIAPALMVRVSAVSSDGNADSSLDDFRLSTAYAAVLAIPIMFGSLAIPDALMVTVFGPTFSGTGAVLAVLSLYHVVNTYDTIADSFFDGSDRPDLSMKTRTVALAVRVALIVTLLPRFGITAVTVAVVISHIVDLSIVALLLRSEFGRIAAPTRVAYQLGSGVIMWGIVNYLADSYPITGWLSLLAVVGVGAVVYVSLMFVLDEYLRHAAIDIGRDTLRTLVGTS</sequence>
<organism evidence="7 8">
    <name type="scientific">Haloplanus vescus</name>
    <dbReference type="NCBI Taxonomy" id="555874"/>
    <lineage>
        <taxon>Archaea</taxon>
        <taxon>Methanobacteriati</taxon>
        <taxon>Methanobacteriota</taxon>
        <taxon>Stenosarchaea group</taxon>
        <taxon>Halobacteria</taxon>
        <taxon>Halobacteriales</taxon>
        <taxon>Haloferacaceae</taxon>
        <taxon>Haloplanus</taxon>
    </lineage>
</organism>
<feature type="transmembrane region" description="Helical" evidence="6">
    <location>
        <begin position="260"/>
        <end position="278"/>
    </location>
</feature>
<name>A0A1H4AQU6_9EURY</name>
<dbReference type="Pfam" id="PF13440">
    <property type="entry name" value="Polysacc_synt_3"/>
    <property type="match status" value="1"/>
</dbReference>
<feature type="transmembrane region" description="Helical" evidence="6">
    <location>
        <begin position="298"/>
        <end position="316"/>
    </location>
</feature>
<dbReference type="GO" id="GO:0005886">
    <property type="term" value="C:plasma membrane"/>
    <property type="evidence" value="ECO:0007669"/>
    <property type="project" value="UniProtKB-SubCell"/>
</dbReference>
<keyword evidence="3 6" id="KW-0812">Transmembrane</keyword>
<keyword evidence="5 6" id="KW-0472">Membrane</keyword>
<feature type="transmembrane region" description="Helical" evidence="6">
    <location>
        <begin position="21"/>
        <end position="41"/>
    </location>
</feature>
<feature type="transmembrane region" description="Helical" evidence="6">
    <location>
        <begin position="92"/>
        <end position="114"/>
    </location>
</feature>
<feature type="transmembrane region" description="Helical" evidence="6">
    <location>
        <begin position="422"/>
        <end position="441"/>
    </location>
</feature>
<evidence type="ECO:0000256" key="2">
    <source>
        <dbReference type="ARBA" id="ARBA00022475"/>
    </source>
</evidence>
<evidence type="ECO:0000256" key="3">
    <source>
        <dbReference type="ARBA" id="ARBA00022692"/>
    </source>
</evidence>
<feature type="transmembrane region" description="Helical" evidence="6">
    <location>
        <begin position="53"/>
        <end position="71"/>
    </location>
</feature>
<feature type="transmembrane region" description="Helical" evidence="6">
    <location>
        <begin position="447"/>
        <end position="470"/>
    </location>
</feature>
<evidence type="ECO:0000256" key="6">
    <source>
        <dbReference type="SAM" id="Phobius"/>
    </source>
</evidence>
<evidence type="ECO:0000256" key="5">
    <source>
        <dbReference type="ARBA" id="ARBA00023136"/>
    </source>
</evidence>
<keyword evidence="4 6" id="KW-1133">Transmembrane helix</keyword>
<gene>
    <name evidence="7" type="ORF">SAMN04488065_2905</name>
</gene>
<feature type="transmembrane region" description="Helical" evidence="6">
    <location>
        <begin position="170"/>
        <end position="200"/>
    </location>
</feature>
<dbReference type="PANTHER" id="PTHR30250:SF11">
    <property type="entry name" value="O-ANTIGEN TRANSPORTER-RELATED"/>
    <property type="match status" value="1"/>
</dbReference>
<protein>
    <submittedName>
        <fullName evidence="7">Membrane protein involved in the export of O-antigen and teichoic acid</fullName>
    </submittedName>
</protein>
<feature type="transmembrane region" description="Helical" evidence="6">
    <location>
        <begin position="386"/>
        <end position="410"/>
    </location>
</feature>
<evidence type="ECO:0000256" key="4">
    <source>
        <dbReference type="ARBA" id="ARBA00022989"/>
    </source>
</evidence>
<comment type="subcellular location">
    <subcellularLocation>
        <location evidence="1">Cell membrane</location>
        <topology evidence="1">Multi-pass membrane protein</topology>
    </subcellularLocation>
</comment>